<dbReference type="PROSITE" id="PS50837">
    <property type="entry name" value="NACHT"/>
    <property type="match status" value="1"/>
</dbReference>
<evidence type="ECO:0000256" key="1">
    <source>
        <dbReference type="SAM" id="Phobius"/>
    </source>
</evidence>
<evidence type="ECO:0000313" key="3">
    <source>
        <dbReference type="EMBL" id="TDW18256.1"/>
    </source>
</evidence>
<evidence type="ECO:0000313" key="4">
    <source>
        <dbReference type="Proteomes" id="UP000295447"/>
    </source>
</evidence>
<dbReference type="InterPro" id="IPR027417">
    <property type="entry name" value="P-loop_NTPase"/>
</dbReference>
<feature type="domain" description="NACHT" evidence="2">
    <location>
        <begin position="188"/>
        <end position="312"/>
    </location>
</feature>
<dbReference type="InterPro" id="IPR007111">
    <property type="entry name" value="NACHT_NTPase"/>
</dbReference>
<keyword evidence="1" id="KW-1133">Transmembrane helix</keyword>
<proteinExistence type="predicted"/>
<feature type="transmembrane region" description="Helical" evidence="1">
    <location>
        <begin position="591"/>
        <end position="610"/>
    </location>
</feature>
<feature type="transmembrane region" description="Helical" evidence="1">
    <location>
        <begin position="472"/>
        <end position="495"/>
    </location>
</feature>
<reference evidence="3 4" key="1">
    <citation type="submission" date="2019-03" db="EMBL/GenBank/DDBJ databases">
        <title>Genomic Encyclopedia of Type Strains, Phase III (KMG-III): the genomes of soil and plant-associated and newly described type strains.</title>
        <authorList>
            <person name="Whitman W."/>
        </authorList>
    </citation>
    <scope>NUCLEOTIDE SEQUENCE [LARGE SCALE GENOMIC DNA]</scope>
    <source>
        <strain evidence="3 4">VKM Ac-2570</strain>
    </source>
</reference>
<feature type="transmembrane region" description="Helical" evidence="1">
    <location>
        <begin position="616"/>
        <end position="633"/>
    </location>
</feature>
<dbReference type="AlphaFoldDB" id="A0A4R7ZLW8"/>
<sequence>MYVNRQQFPHAVIAYWTATRVPRTVGSRTVTLRWVRMRDGLVRAVVLVVTVSLTLVLLPIAINVGTGGTAPAFLEPYVGWAWPLIGVLWVVAIVTALLEVRNRRLPVVSSRSADQPRNRPNALARIDRYISDRRAGSLASRTRIALALDEHPDAVVRPYDLLVQPLDSAPRRVPDEADIATVFDELQDSMLILGAPGAGKTTLLLELARNLSEQAHADETKPIPVLVDLAGWGAQPTRQSDDDPADSALLAGFVRWLLYELNDRYGIPAPVGRTWLRTGRLALLLDGLDEIAEPDRSKLAPVLGELSRNYLIGQIAVTCRTHDYERLPHQLSLYGAVHIRPLTRQQVLDYFAAVGPALDGARAAIEQDDELWDLVNSPLMLNVMILAYQGREPEDVIAGGVADLRRELFDTYICEVLARNRKAGRQYDSKTAVRRLWCLAWWTRSRAGDRTAVPRWMTPNGWFGLSLPEVDYLTHAVCLPALFAALSAGATLVMIAQYGALVGLAVAAATLLLVHLIPHPWQKLPGSAPDRLPVLAVLFVTGTAITVLVTVAALGIVELLTAKLTLGIEAALIAGAYCVELIVFHANRRRLLLGVRLVVVVATSWITLILGDATGFASGVAIALLVAQGIRMVKALPTDHLAATADKGWRMDPWVVGGAVVAFLVALVLGADLSTPQLSAVAGILVGAVAAKPWRRRPPVLAGPLSRLLHDSLLRWTGYLPWHRSAFLQYAADRYVLARTGRGQYAFIHLLVRDHLADCSPDQLAAKVDHRIAERAARR</sequence>
<name>A0A4R7ZLW8_9ACTN</name>
<organism evidence="3 4">
    <name type="scientific">Kribbella kalugense</name>
    <dbReference type="NCBI Taxonomy" id="2512221"/>
    <lineage>
        <taxon>Bacteria</taxon>
        <taxon>Bacillati</taxon>
        <taxon>Actinomycetota</taxon>
        <taxon>Actinomycetes</taxon>
        <taxon>Propionibacteriales</taxon>
        <taxon>Kribbellaceae</taxon>
        <taxon>Kribbella</taxon>
    </lineage>
</organism>
<feature type="transmembrane region" description="Helical" evidence="1">
    <location>
        <begin position="41"/>
        <end position="60"/>
    </location>
</feature>
<dbReference type="EMBL" id="SODF01000002">
    <property type="protein sequence ID" value="TDW18256.1"/>
    <property type="molecule type" value="Genomic_DNA"/>
</dbReference>
<keyword evidence="4" id="KW-1185">Reference proteome</keyword>
<keyword evidence="1" id="KW-0472">Membrane</keyword>
<feature type="transmembrane region" description="Helical" evidence="1">
    <location>
        <begin position="563"/>
        <end position="584"/>
    </location>
</feature>
<dbReference type="Gene3D" id="3.40.50.300">
    <property type="entry name" value="P-loop containing nucleotide triphosphate hydrolases"/>
    <property type="match status" value="1"/>
</dbReference>
<gene>
    <name evidence="3" type="ORF">EV650_4840</name>
</gene>
<keyword evidence="1" id="KW-0812">Transmembrane</keyword>
<evidence type="ECO:0000259" key="2">
    <source>
        <dbReference type="PROSITE" id="PS50837"/>
    </source>
</evidence>
<accession>A0A4R7ZLW8</accession>
<feature type="transmembrane region" description="Helical" evidence="1">
    <location>
        <begin position="80"/>
        <end position="100"/>
    </location>
</feature>
<feature type="transmembrane region" description="Helical" evidence="1">
    <location>
        <begin position="501"/>
        <end position="521"/>
    </location>
</feature>
<feature type="transmembrane region" description="Helical" evidence="1">
    <location>
        <begin position="654"/>
        <end position="671"/>
    </location>
</feature>
<dbReference type="Proteomes" id="UP000295447">
    <property type="component" value="Unassembled WGS sequence"/>
</dbReference>
<dbReference type="Pfam" id="PF05729">
    <property type="entry name" value="NACHT"/>
    <property type="match status" value="1"/>
</dbReference>
<feature type="transmembrane region" description="Helical" evidence="1">
    <location>
        <begin position="533"/>
        <end position="557"/>
    </location>
</feature>
<protein>
    <submittedName>
        <fullName evidence="3">NACHT domain-containing protein</fullName>
    </submittedName>
</protein>
<dbReference type="SUPFAM" id="SSF52540">
    <property type="entry name" value="P-loop containing nucleoside triphosphate hydrolases"/>
    <property type="match status" value="1"/>
</dbReference>
<comment type="caution">
    <text evidence="3">The sequence shown here is derived from an EMBL/GenBank/DDBJ whole genome shotgun (WGS) entry which is preliminary data.</text>
</comment>